<proteinExistence type="predicted"/>
<reference evidence="1" key="1">
    <citation type="submission" date="2023-11" db="EMBL/GenBank/DDBJ databases">
        <authorList>
            <person name="Poullet M."/>
        </authorList>
    </citation>
    <scope>NUCLEOTIDE SEQUENCE</scope>
    <source>
        <strain evidence="1">E1834</strain>
    </source>
</reference>
<organism evidence="1 2">
    <name type="scientific">Meloidogyne enterolobii</name>
    <name type="common">Root-knot nematode worm</name>
    <name type="synonym">Meloidogyne mayaguensis</name>
    <dbReference type="NCBI Taxonomy" id="390850"/>
    <lineage>
        <taxon>Eukaryota</taxon>
        <taxon>Metazoa</taxon>
        <taxon>Ecdysozoa</taxon>
        <taxon>Nematoda</taxon>
        <taxon>Chromadorea</taxon>
        <taxon>Rhabditida</taxon>
        <taxon>Tylenchina</taxon>
        <taxon>Tylenchomorpha</taxon>
        <taxon>Tylenchoidea</taxon>
        <taxon>Meloidogynidae</taxon>
        <taxon>Meloidogyninae</taxon>
        <taxon>Meloidogyne</taxon>
    </lineage>
</organism>
<evidence type="ECO:0000313" key="1">
    <source>
        <dbReference type="EMBL" id="CAK5075749.1"/>
    </source>
</evidence>
<comment type="caution">
    <text evidence="1">The sequence shown here is derived from an EMBL/GenBank/DDBJ whole genome shotgun (WGS) entry which is preliminary data.</text>
</comment>
<keyword evidence="2" id="KW-1185">Reference proteome</keyword>
<evidence type="ECO:0000313" key="2">
    <source>
        <dbReference type="Proteomes" id="UP001497535"/>
    </source>
</evidence>
<name>A0ACB0ZB05_MELEN</name>
<gene>
    <name evidence="1" type="ORF">MENTE1834_LOCUS22574</name>
</gene>
<dbReference type="Proteomes" id="UP001497535">
    <property type="component" value="Unassembled WGS sequence"/>
</dbReference>
<protein>
    <submittedName>
        <fullName evidence="1">Uncharacterized protein</fullName>
    </submittedName>
</protein>
<sequence length="417" mass="47003">MASSLVSQYSFAGRDPGEQINCQSGRSYTVVESISYGGYGAVYKVKADWRKGGLFAMKEERRNPRRNHFKLVMEIRVLEAAKGVSKEQQKHFPILYDRSVEVRSFMFIVMSLLGESLADIKYRQSNKIFSMNTGLYCALETLEAIKDMHALGFVHRDIKPANFVLGLAKTGSQNVVYVVDFGIARKIVGADGTVAIPRSKASLQYSLIVRFKGTIRFAPLAMHRSEESGRKDDCESWLYMLADMINKKKLPWYEEENLNNVREMKEGVFANPSTLFPGQEVGHFDCEINVQWLEKNAASKEQVKPQVDRYTLKNGKHIILLAEGRLVNLGCATGHASFVMSTSFTNQVIAQIELYTKANTPNAYKTGLYVLPKLLDEEVARLHLAKLGVKLTKLTDEQAKYLGIPKGGPFKADHYRY</sequence>
<dbReference type="EMBL" id="CAVMJV010000028">
    <property type="protein sequence ID" value="CAK5075749.1"/>
    <property type="molecule type" value="Genomic_DNA"/>
</dbReference>
<accession>A0ACB0ZB05</accession>